<protein>
    <submittedName>
        <fullName evidence="2">Uncharacterized protein</fullName>
    </submittedName>
</protein>
<reference evidence="2" key="1">
    <citation type="submission" date="2020-11" db="EMBL/GenBank/DDBJ databases">
        <title>Adaptations for nitrogen fixation in a non-lichenized fungal sporocarp promotes dispersal by wood-feeding termites.</title>
        <authorList>
            <consortium name="DOE Joint Genome Institute"/>
            <person name="Koch R.A."/>
            <person name="Yoon G."/>
            <person name="Arayal U."/>
            <person name="Lail K."/>
            <person name="Amirebrahimi M."/>
            <person name="Labutti K."/>
            <person name="Lipzen A."/>
            <person name="Riley R."/>
            <person name="Barry K."/>
            <person name="Henrissat B."/>
            <person name="Grigoriev I.V."/>
            <person name="Herr J.R."/>
            <person name="Aime M.C."/>
        </authorList>
    </citation>
    <scope>NUCLEOTIDE SEQUENCE</scope>
    <source>
        <strain evidence="2">MCA 3950</strain>
    </source>
</reference>
<proteinExistence type="predicted"/>
<comment type="caution">
    <text evidence="2">The sequence shown here is derived from an EMBL/GenBank/DDBJ whole genome shotgun (WGS) entry which is preliminary data.</text>
</comment>
<dbReference type="EMBL" id="MU250534">
    <property type="protein sequence ID" value="KAG7446671.1"/>
    <property type="molecule type" value="Genomic_DNA"/>
</dbReference>
<dbReference type="GeneID" id="66108588"/>
<sequence length="79" mass="8247">MAFLLRTSVVLAFAMAFANAAPASSDVSDSGTVVPVSTYTASRIEHALVDYSPYLIDVTSMLTFTEYSTSTADAAAATD</sequence>
<evidence type="ECO:0000313" key="3">
    <source>
        <dbReference type="Proteomes" id="UP000812287"/>
    </source>
</evidence>
<feature type="signal peptide" evidence="1">
    <location>
        <begin position="1"/>
        <end position="20"/>
    </location>
</feature>
<dbReference type="AlphaFoldDB" id="A0A9P7VSJ9"/>
<dbReference type="RefSeq" id="XP_043040171.1">
    <property type="nucleotide sequence ID" value="XM_043186291.1"/>
</dbReference>
<gene>
    <name evidence="2" type="ORF">BT62DRAFT_932114</name>
</gene>
<evidence type="ECO:0000256" key="1">
    <source>
        <dbReference type="SAM" id="SignalP"/>
    </source>
</evidence>
<dbReference type="Proteomes" id="UP000812287">
    <property type="component" value="Unassembled WGS sequence"/>
</dbReference>
<name>A0A9P7VSJ9_9AGAR</name>
<evidence type="ECO:0000313" key="2">
    <source>
        <dbReference type="EMBL" id="KAG7446671.1"/>
    </source>
</evidence>
<keyword evidence="1" id="KW-0732">Signal</keyword>
<organism evidence="2 3">
    <name type="scientific">Guyanagaster necrorhizus</name>
    <dbReference type="NCBI Taxonomy" id="856835"/>
    <lineage>
        <taxon>Eukaryota</taxon>
        <taxon>Fungi</taxon>
        <taxon>Dikarya</taxon>
        <taxon>Basidiomycota</taxon>
        <taxon>Agaricomycotina</taxon>
        <taxon>Agaricomycetes</taxon>
        <taxon>Agaricomycetidae</taxon>
        <taxon>Agaricales</taxon>
        <taxon>Marasmiineae</taxon>
        <taxon>Physalacriaceae</taxon>
        <taxon>Guyanagaster</taxon>
    </lineage>
</organism>
<feature type="chain" id="PRO_5040401163" evidence="1">
    <location>
        <begin position="21"/>
        <end position="79"/>
    </location>
</feature>
<keyword evidence="3" id="KW-1185">Reference proteome</keyword>
<dbReference type="OrthoDB" id="3025387at2759"/>
<accession>A0A9P7VSJ9</accession>